<evidence type="ECO:0000313" key="1">
    <source>
        <dbReference type="EMBL" id="PNO35428.1"/>
    </source>
</evidence>
<name>A0A2K0JJH1_SALHO</name>
<dbReference type="Gene3D" id="3.20.20.190">
    <property type="entry name" value="Phosphatidylinositol (PI) phosphodiesterase"/>
    <property type="match status" value="1"/>
</dbReference>
<dbReference type="AlphaFoldDB" id="A0A2K0JJH1"/>
<dbReference type="InterPro" id="IPR017946">
    <property type="entry name" value="PLC-like_Pdiesterase_TIM-brl"/>
</dbReference>
<reference evidence="2" key="1">
    <citation type="submission" date="2017-12" db="EMBL/GenBank/DDBJ databases">
        <title>FDA dAtabase for Regulatory Grade micrObial Sequences (FDA-ARGOS): Supporting development and validation of Infectious Disease Dx tests.</title>
        <authorList>
            <person name="Sichtig H."/>
            <person name="Tallon L."/>
            <person name="Sadzewicz L."/>
            <person name="Sengamalay N."/>
            <person name="Nagaraj S."/>
            <person name="Vavikolanu K."/>
            <person name="Aluvathingal J."/>
            <person name="Nadendla S."/>
            <person name="Pirone D.C."/>
            <person name="Hoffman M."/>
            <person name="Muruvanda T."/>
            <person name="Allard M."/>
            <person name="Evans P."/>
        </authorList>
    </citation>
    <scope>NUCLEOTIDE SEQUENCE [LARGE SCALE GENOMIC DNA]</scope>
    <source>
        <strain evidence="2">FDAARGOS_55</strain>
    </source>
</reference>
<accession>A0A2K0JJH1</accession>
<evidence type="ECO:0000313" key="2">
    <source>
        <dbReference type="Proteomes" id="UP000236163"/>
    </source>
</evidence>
<sequence length="332" mass="38067">MLGQDQYLVTINKGLMMTKKTPLRKKYIMTVLFFIIWSLLSACSHKTEYNIPLAQCGRIIAHEMGATDKGVFDGHVFNFRAFEVCKPTNSAFNTCPAQVAAISNYNSIVKNDKEKTIRFLKMSVRTLSDHTWVVAHNDRQRSNDTFFLLSKINSKKLNEYRKKDPTLDVFRIEDYVAMDKNKEFCFMINTKTTPNENLIDNINKLNIAQRTLIESGSQNDANWLNAKQKSVYFTTRVNSQSSLDNALKDIKSKGYRKLYSIEVDPNPKNIDETKSLVQQIHKQGFTAEVDSMPYDPLREFIVTACRVPLETIGADITMTSRPVECIEKFPNN</sequence>
<dbReference type="Proteomes" id="UP000236163">
    <property type="component" value="Unassembled WGS sequence"/>
</dbReference>
<comment type="caution">
    <text evidence="1">The sequence shown here is derived from an EMBL/GenBank/DDBJ whole genome shotgun (WGS) entry which is preliminary data.</text>
</comment>
<gene>
    <name evidence="1" type="ORF">RK55_021160</name>
</gene>
<protein>
    <submittedName>
        <fullName evidence="1">Uncharacterized protein</fullName>
    </submittedName>
</protein>
<dbReference type="GO" id="GO:0008081">
    <property type="term" value="F:phosphoric diester hydrolase activity"/>
    <property type="evidence" value="ECO:0007669"/>
    <property type="project" value="InterPro"/>
</dbReference>
<dbReference type="GO" id="GO:0006629">
    <property type="term" value="P:lipid metabolic process"/>
    <property type="evidence" value="ECO:0007669"/>
    <property type="project" value="InterPro"/>
</dbReference>
<proteinExistence type="predicted"/>
<organism evidence="1 2">
    <name type="scientific">Salmonella enterica subsp. houtenae serovar 50:g,z51:-</name>
    <dbReference type="NCBI Taxonomy" id="1173947"/>
    <lineage>
        <taxon>Bacteria</taxon>
        <taxon>Pseudomonadati</taxon>
        <taxon>Pseudomonadota</taxon>
        <taxon>Gammaproteobacteria</taxon>
        <taxon>Enterobacterales</taxon>
        <taxon>Enterobacteriaceae</taxon>
        <taxon>Salmonella</taxon>
    </lineage>
</organism>
<dbReference type="EMBL" id="JWSP02000004">
    <property type="protein sequence ID" value="PNO35428.1"/>
    <property type="molecule type" value="Genomic_DNA"/>
</dbReference>